<gene>
    <name evidence="3" type="ORF">JOF56_009897</name>
</gene>
<keyword evidence="4" id="KW-1185">Reference proteome</keyword>
<dbReference type="PANTHER" id="PTHR37529:SF1">
    <property type="entry name" value="TRANSPOSASE INSG FOR INSERTION SEQUENCE ELEMENT IS4-RELATED"/>
    <property type="match status" value="1"/>
</dbReference>
<protein>
    <recommendedName>
        <fullName evidence="5">IS4 family transposase</fullName>
    </recommendedName>
</protein>
<evidence type="ECO:0000313" key="3">
    <source>
        <dbReference type="EMBL" id="MBP2329512.1"/>
    </source>
</evidence>
<dbReference type="Pfam" id="PF01609">
    <property type="entry name" value="DDE_Tnp_1"/>
    <property type="match status" value="1"/>
</dbReference>
<name>A0ABS4TYP5_9PSEU</name>
<evidence type="ECO:0000259" key="1">
    <source>
        <dbReference type="Pfam" id="PF01609"/>
    </source>
</evidence>
<evidence type="ECO:0008006" key="5">
    <source>
        <dbReference type="Google" id="ProtNLM"/>
    </source>
</evidence>
<evidence type="ECO:0000313" key="4">
    <source>
        <dbReference type="Proteomes" id="UP001519332"/>
    </source>
</evidence>
<dbReference type="InterPro" id="IPR024473">
    <property type="entry name" value="Transposases_IS4_N"/>
</dbReference>
<feature type="domain" description="Transposase IS4-like" evidence="1">
    <location>
        <begin position="130"/>
        <end position="363"/>
    </location>
</feature>
<dbReference type="SUPFAM" id="SSF53098">
    <property type="entry name" value="Ribonuclease H-like"/>
    <property type="match status" value="1"/>
</dbReference>
<dbReference type="Pfam" id="PF13006">
    <property type="entry name" value="Nterm_IS4"/>
    <property type="match status" value="1"/>
</dbReference>
<proteinExistence type="predicted"/>
<dbReference type="PANTHER" id="PTHR37529">
    <property type="entry name" value="TRANSPOSASE INSG FOR INSERTION SEQUENCE ELEMENT IS4-RELATED"/>
    <property type="match status" value="1"/>
</dbReference>
<dbReference type="RefSeq" id="WP_307855611.1">
    <property type="nucleotide sequence ID" value="NZ_JAGINW010000001.1"/>
</dbReference>
<comment type="caution">
    <text evidence="3">The sequence shown here is derived from an EMBL/GenBank/DDBJ whole genome shotgun (WGS) entry which is preliminary data.</text>
</comment>
<organism evidence="3 4">
    <name type="scientific">Kibdelosporangium banguiense</name>
    <dbReference type="NCBI Taxonomy" id="1365924"/>
    <lineage>
        <taxon>Bacteria</taxon>
        <taxon>Bacillati</taxon>
        <taxon>Actinomycetota</taxon>
        <taxon>Actinomycetes</taxon>
        <taxon>Pseudonocardiales</taxon>
        <taxon>Pseudonocardiaceae</taxon>
        <taxon>Kibdelosporangium</taxon>
    </lineage>
</organism>
<sequence>MIEQRAERLTDRISLGVLTRTVSRDVVDEVLAETGRQEKRSRRLPAHVVVYFVLAMAIFRDGYEEILRKLVNGLRFLGNWRDSWTVPTSGAVSQARDRLDDLPLRKLFERIAQPLAKPSTEGAWLRSWRLMAIDGVQIDIPDTDVNLKEWGKYEGGTRRPFPQVHAVGLGECGTHAVIATALGTIYDGERKLAEQLVGSVTPDMLVLADRGYFSFQLWQHYLVTGAALLWRVPAGMKLPVADVLSDGSYLSVINSKKTRSAGYRIPLSAVSDPRDATHIPVRVIEYTISGEGVAQSETFRLISTILDPNDASALELAAAYQQRWEYEIALREIETQLLEPGKGLRSKTPKLVRQEFWGLLLAHYAIRTLMTEAADIAEIDPDRLSFLRTLNIVRRQVTNQAGFSPRNDHPGTP</sequence>
<dbReference type="InterPro" id="IPR012337">
    <property type="entry name" value="RNaseH-like_sf"/>
</dbReference>
<evidence type="ECO:0000259" key="2">
    <source>
        <dbReference type="Pfam" id="PF13006"/>
    </source>
</evidence>
<dbReference type="Proteomes" id="UP001519332">
    <property type="component" value="Unassembled WGS sequence"/>
</dbReference>
<reference evidence="3 4" key="1">
    <citation type="submission" date="2021-03" db="EMBL/GenBank/DDBJ databases">
        <title>Sequencing the genomes of 1000 actinobacteria strains.</title>
        <authorList>
            <person name="Klenk H.-P."/>
        </authorList>
    </citation>
    <scope>NUCLEOTIDE SEQUENCE [LARGE SCALE GENOMIC DNA]</scope>
    <source>
        <strain evidence="3 4">DSM 46670</strain>
    </source>
</reference>
<dbReference type="EMBL" id="JAGINW010000001">
    <property type="protein sequence ID" value="MBP2329512.1"/>
    <property type="molecule type" value="Genomic_DNA"/>
</dbReference>
<dbReference type="NCBIfam" id="NF033592">
    <property type="entry name" value="transpos_IS4_1"/>
    <property type="match status" value="1"/>
</dbReference>
<feature type="domain" description="Transposase IS4 N-terminal" evidence="2">
    <location>
        <begin position="13"/>
        <end position="109"/>
    </location>
</feature>
<dbReference type="InterPro" id="IPR002559">
    <property type="entry name" value="Transposase_11"/>
</dbReference>
<accession>A0ABS4TYP5</accession>
<dbReference type="InterPro" id="IPR047952">
    <property type="entry name" value="Transpos_IS4"/>
</dbReference>